<evidence type="ECO:0000256" key="1">
    <source>
        <dbReference type="ARBA" id="ARBA00000971"/>
    </source>
</evidence>
<dbReference type="EMBL" id="QJKI01000002">
    <property type="protein sequence ID" value="PXX81392.1"/>
    <property type="molecule type" value="Genomic_DNA"/>
</dbReference>
<dbReference type="GO" id="GO:0003755">
    <property type="term" value="F:peptidyl-prolyl cis-trans isomerase activity"/>
    <property type="evidence" value="ECO:0007669"/>
    <property type="project" value="UniProtKB-KW"/>
</dbReference>
<name>A0A318KXW0_9NEIS</name>
<keyword evidence="7 9" id="KW-0413">Isomerase</keyword>
<dbReference type="PANTHER" id="PTHR47861">
    <property type="entry name" value="FKBP-TYPE PEPTIDYL-PROLYL CIS-TRANS ISOMERASE SLYD"/>
    <property type="match status" value="1"/>
</dbReference>
<dbReference type="SUPFAM" id="SSF54534">
    <property type="entry name" value="FKBP-like"/>
    <property type="match status" value="1"/>
</dbReference>
<comment type="subcellular location">
    <subcellularLocation>
        <location evidence="2">Cytoplasm</location>
    </subcellularLocation>
</comment>
<evidence type="ECO:0000313" key="12">
    <source>
        <dbReference type="Proteomes" id="UP000247555"/>
    </source>
</evidence>
<dbReference type="Proteomes" id="UP000247555">
    <property type="component" value="Unassembled WGS sequence"/>
</dbReference>
<dbReference type="AlphaFoldDB" id="A0A318KXW0"/>
<evidence type="ECO:0000256" key="5">
    <source>
        <dbReference type="ARBA" id="ARBA00023110"/>
    </source>
</evidence>
<keyword evidence="5 9" id="KW-0697">Rotamase</keyword>
<evidence type="ECO:0000256" key="4">
    <source>
        <dbReference type="ARBA" id="ARBA00022490"/>
    </source>
</evidence>
<comment type="caution">
    <text evidence="11">The sequence shown here is derived from an EMBL/GenBank/DDBJ whole genome shotgun (WGS) entry which is preliminary data.</text>
</comment>
<organism evidence="11 12">
    <name type="scientific">Rivihabitans pingtungensis</name>
    <dbReference type="NCBI Taxonomy" id="1054498"/>
    <lineage>
        <taxon>Bacteria</taxon>
        <taxon>Pseudomonadati</taxon>
        <taxon>Pseudomonadota</taxon>
        <taxon>Betaproteobacteria</taxon>
        <taxon>Neisseriales</taxon>
        <taxon>Aquaspirillaceae</taxon>
        <taxon>Rivihabitans</taxon>
    </lineage>
</organism>
<comment type="catalytic activity">
    <reaction evidence="1 9">
        <text>[protein]-peptidylproline (omega=180) = [protein]-peptidylproline (omega=0)</text>
        <dbReference type="Rhea" id="RHEA:16237"/>
        <dbReference type="Rhea" id="RHEA-COMP:10747"/>
        <dbReference type="Rhea" id="RHEA-COMP:10748"/>
        <dbReference type="ChEBI" id="CHEBI:83833"/>
        <dbReference type="ChEBI" id="CHEBI:83834"/>
        <dbReference type="EC" id="5.2.1.8"/>
    </reaction>
</comment>
<dbReference type="GO" id="GO:0042026">
    <property type="term" value="P:protein refolding"/>
    <property type="evidence" value="ECO:0007669"/>
    <property type="project" value="UniProtKB-ARBA"/>
</dbReference>
<dbReference type="PROSITE" id="PS50059">
    <property type="entry name" value="FKBP_PPIASE"/>
    <property type="match status" value="1"/>
</dbReference>
<evidence type="ECO:0000259" key="10">
    <source>
        <dbReference type="PROSITE" id="PS50059"/>
    </source>
</evidence>
<evidence type="ECO:0000256" key="6">
    <source>
        <dbReference type="ARBA" id="ARBA00023186"/>
    </source>
</evidence>
<evidence type="ECO:0000256" key="3">
    <source>
        <dbReference type="ARBA" id="ARBA00006577"/>
    </source>
</evidence>
<protein>
    <recommendedName>
        <fullName evidence="9">peptidylprolyl isomerase</fullName>
        <ecNumber evidence="9">5.2.1.8</ecNumber>
    </recommendedName>
</protein>
<dbReference type="Gene3D" id="3.10.50.40">
    <property type="match status" value="1"/>
</dbReference>
<dbReference type="InterPro" id="IPR001179">
    <property type="entry name" value="PPIase_FKBP_dom"/>
</dbReference>
<comment type="similarity">
    <text evidence="3">Belongs to the FKBP-type PPIase family.</text>
</comment>
<dbReference type="GO" id="GO:0005737">
    <property type="term" value="C:cytoplasm"/>
    <property type="evidence" value="ECO:0007669"/>
    <property type="project" value="UniProtKB-SubCell"/>
</dbReference>
<comment type="function">
    <text evidence="8">Also involved in hydrogenase metallocenter assembly, probably by participating in the nickel insertion step. This function in hydrogenase biosynthesis requires chaperone activity and the presence of the metal-binding domain, but not PPIase activity.</text>
</comment>
<keyword evidence="12" id="KW-1185">Reference proteome</keyword>
<sequence>MQIVKNTVVTLHYEMYDSENTLVDKTEADEPISYLHGGYDGIFPLVEEKLHEKKAGDKVDVLMQPDDAFGDYEAELVRVEPLDVFPDDVELTVGMVFEADDPETGDVLMFRVTQIADGKVVVDANHPLAGQSVRFVATVADVRPASPDEISHGHAHGEHGHHH</sequence>
<reference evidence="11 12" key="1">
    <citation type="submission" date="2018-05" db="EMBL/GenBank/DDBJ databases">
        <title>Genomic Encyclopedia of Type Strains, Phase IV (KMG-IV): sequencing the most valuable type-strain genomes for metagenomic binning, comparative biology and taxonomic classification.</title>
        <authorList>
            <person name="Goeker M."/>
        </authorList>
    </citation>
    <scope>NUCLEOTIDE SEQUENCE [LARGE SCALE GENOMIC DNA]</scope>
    <source>
        <strain evidence="11 12">DSM 29661</strain>
    </source>
</reference>
<evidence type="ECO:0000256" key="8">
    <source>
        <dbReference type="ARBA" id="ARBA00037071"/>
    </source>
</evidence>
<dbReference type="InterPro" id="IPR046357">
    <property type="entry name" value="PPIase_dom_sf"/>
</dbReference>
<dbReference type="EC" id="5.2.1.8" evidence="9"/>
<keyword evidence="6" id="KW-0143">Chaperone</keyword>
<keyword evidence="4" id="KW-0963">Cytoplasm</keyword>
<proteinExistence type="inferred from homology"/>
<evidence type="ECO:0000256" key="2">
    <source>
        <dbReference type="ARBA" id="ARBA00004496"/>
    </source>
</evidence>
<evidence type="ECO:0000313" key="11">
    <source>
        <dbReference type="EMBL" id="PXX81392.1"/>
    </source>
</evidence>
<accession>A0A318KXW0</accession>
<evidence type="ECO:0000256" key="9">
    <source>
        <dbReference type="PROSITE-ProRule" id="PRU00277"/>
    </source>
</evidence>
<feature type="domain" description="PPIase FKBP-type" evidence="10">
    <location>
        <begin position="6"/>
        <end position="95"/>
    </location>
</feature>
<evidence type="ECO:0000256" key="7">
    <source>
        <dbReference type="ARBA" id="ARBA00023235"/>
    </source>
</evidence>
<dbReference type="RefSeq" id="WP_110389693.1">
    <property type="nucleotide sequence ID" value="NZ_CALCOA010000106.1"/>
</dbReference>
<dbReference type="OrthoDB" id="9808891at2"/>
<dbReference type="PANTHER" id="PTHR47861:SF3">
    <property type="entry name" value="FKBP-TYPE PEPTIDYL-PROLYL CIS-TRANS ISOMERASE SLYD"/>
    <property type="match status" value="1"/>
</dbReference>
<gene>
    <name evidence="11" type="ORF">DFR34_102232</name>
</gene>